<name>A0ABR9G3G0_9GAMM</name>
<dbReference type="EMBL" id="RRZB01000086">
    <property type="protein sequence ID" value="MBE0465403.1"/>
    <property type="molecule type" value="Genomic_DNA"/>
</dbReference>
<gene>
    <name evidence="1" type="ORF">EI547_18440</name>
</gene>
<evidence type="ECO:0000313" key="1">
    <source>
        <dbReference type="EMBL" id="MBE0465403.1"/>
    </source>
</evidence>
<comment type="caution">
    <text evidence="1">The sequence shown here is derived from an EMBL/GenBank/DDBJ whole genome shotgun (WGS) entry which is preliminary data.</text>
</comment>
<keyword evidence="2" id="KW-1185">Reference proteome</keyword>
<accession>A0ABR9G3G0</accession>
<dbReference type="Proteomes" id="UP001645038">
    <property type="component" value="Unassembled WGS sequence"/>
</dbReference>
<protein>
    <submittedName>
        <fullName evidence="1">Uncharacterized protein</fullName>
    </submittedName>
</protein>
<proteinExistence type="predicted"/>
<sequence>MQPIQHITLHAMSGADFRGFLNLLNALASKEWSVDSKASQDAFALALQAGKAR</sequence>
<evidence type="ECO:0000313" key="2">
    <source>
        <dbReference type="Proteomes" id="UP001645038"/>
    </source>
</evidence>
<reference evidence="1 2" key="1">
    <citation type="submission" date="2020-07" db="EMBL/GenBank/DDBJ databases">
        <title>Halophilic bacteria isolated from french cheeses.</title>
        <authorList>
            <person name="Kothe C.I."/>
            <person name="Farah-Kraiem B."/>
            <person name="Renault P."/>
            <person name="Dridi B."/>
        </authorList>
    </citation>
    <scope>NUCLEOTIDE SEQUENCE [LARGE SCALE GENOMIC DNA]</scope>
    <source>
        <strain evidence="1 2">FME20</strain>
    </source>
</reference>
<dbReference type="RefSeq" id="WP_192539825.1">
    <property type="nucleotide sequence ID" value="NZ_RRZB01000086.1"/>
</dbReference>
<organism evidence="1 2">
    <name type="scientific">Halomonas colorata</name>
    <dbReference type="NCBI Taxonomy" id="2742615"/>
    <lineage>
        <taxon>Bacteria</taxon>
        <taxon>Pseudomonadati</taxon>
        <taxon>Pseudomonadota</taxon>
        <taxon>Gammaproteobacteria</taxon>
        <taxon>Oceanospirillales</taxon>
        <taxon>Halomonadaceae</taxon>
        <taxon>Halomonas</taxon>
    </lineage>
</organism>